<organism evidence="2">
    <name type="scientific">Planktothricoides raciborskii GIHE-MW2</name>
    <dbReference type="NCBI Taxonomy" id="2792601"/>
    <lineage>
        <taxon>Bacteria</taxon>
        <taxon>Bacillati</taxon>
        <taxon>Cyanobacteriota</taxon>
        <taxon>Cyanophyceae</taxon>
        <taxon>Oscillatoriophycideae</taxon>
        <taxon>Oscillatoriales</taxon>
        <taxon>Oscillatoriaceae</taxon>
        <taxon>Planktothricoides</taxon>
    </lineage>
</organism>
<dbReference type="InterPro" id="IPR012296">
    <property type="entry name" value="Nuclease_put_TT1808"/>
</dbReference>
<sequence length="187" mass="21409">MMQTATKQVRWTISDLDGFPDNGNRYEIIDGELFVTRSPHWNHQEAAGAIVTELYLWSEQNGLGQAVMSPGIIFSESDHVIPDVVWISNQRLADLLDDAGHLTGAPELIVEVLSQTEKDKERDKKTKLKLYSVQGVQEYWIVDYQQQQIEVYRRDRAILERVLTLFATDELTSPLLPEFRCLVGSLF</sequence>
<keyword evidence="2" id="KW-0378">Hydrolase</keyword>
<dbReference type="PANTHER" id="PTHR34107:SF4">
    <property type="entry name" value="SLL1222 PROTEIN"/>
    <property type="match status" value="1"/>
</dbReference>
<feature type="domain" description="Putative restriction endonuclease" evidence="1">
    <location>
        <begin position="21"/>
        <end position="181"/>
    </location>
</feature>
<dbReference type="GO" id="GO:0004519">
    <property type="term" value="F:endonuclease activity"/>
    <property type="evidence" value="ECO:0007669"/>
    <property type="project" value="UniProtKB-KW"/>
</dbReference>
<dbReference type="InterPro" id="IPR011335">
    <property type="entry name" value="Restrct_endonuc-II-like"/>
</dbReference>
<evidence type="ECO:0000259" key="1">
    <source>
        <dbReference type="Pfam" id="PF05685"/>
    </source>
</evidence>
<reference evidence="2" key="1">
    <citation type="submission" date="2024-07" db="EMBL/GenBank/DDBJ databases">
        <authorList>
            <person name="Kim Y.J."/>
            <person name="Jeong J.Y."/>
        </authorList>
    </citation>
    <scope>NUCLEOTIDE SEQUENCE</scope>
    <source>
        <strain evidence="2">GIHE-MW2</strain>
    </source>
</reference>
<dbReference type="AlphaFoldDB" id="A0AAU8JN33"/>
<name>A0AAU8JN33_9CYAN</name>
<dbReference type="PANTHER" id="PTHR34107">
    <property type="entry name" value="SLL0198 PROTEIN-RELATED"/>
    <property type="match status" value="1"/>
</dbReference>
<proteinExistence type="predicted"/>
<dbReference type="SUPFAM" id="SSF52980">
    <property type="entry name" value="Restriction endonuclease-like"/>
    <property type="match status" value="1"/>
</dbReference>
<accession>A0AAU8JN33</accession>
<evidence type="ECO:0000313" key="2">
    <source>
        <dbReference type="EMBL" id="XCM40231.1"/>
    </source>
</evidence>
<dbReference type="EMBL" id="CP159837">
    <property type="protein sequence ID" value="XCM40231.1"/>
    <property type="molecule type" value="Genomic_DNA"/>
</dbReference>
<dbReference type="Pfam" id="PF05685">
    <property type="entry name" value="Uma2"/>
    <property type="match status" value="1"/>
</dbReference>
<protein>
    <submittedName>
        <fullName evidence="2">Uma2 family endonuclease</fullName>
    </submittedName>
</protein>
<dbReference type="CDD" id="cd06260">
    <property type="entry name" value="DUF820-like"/>
    <property type="match status" value="1"/>
</dbReference>
<keyword evidence="2" id="KW-0540">Nuclease</keyword>
<keyword evidence="2" id="KW-0255">Endonuclease</keyword>
<dbReference type="InterPro" id="IPR008538">
    <property type="entry name" value="Uma2"/>
</dbReference>
<gene>
    <name evidence="2" type="ORF">ABWT76_004733</name>
</gene>
<dbReference type="Gene3D" id="3.90.1570.10">
    <property type="entry name" value="tt1808, chain A"/>
    <property type="match status" value="1"/>
</dbReference>
<dbReference type="RefSeq" id="WP_354636436.1">
    <property type="nucleotide sequence ID" value="NZ_CP159837.1"/>
</dbReference>